<comment type="similarity">
    <text evidence="8 9">Belongs to the TRAP transporter small permease family.</text>
</comment>
<gene>
    <name evidence="11" type="ORF">SAMN04488135_10471</name>
</gene>
<evidence type="ECO:0000256" key="6">
    <source>
        <dbReference type="ARBA" id="ARBA00022989"/>
    </source>
</evidence>
<proteinExistence type="inferred from homology"/>
<sequence>MIRLLVRGTEYLLVLMLGLMIILVFGNVALRYLFNSGLVFSEEVSRFLFMWLTLIGALLVMKDRAHLGMSLLVARMGVGGQRILRFASDLAALACCGLLTDGAWKLVAIAMDEQAPVTGVSMGLVYSSLLVCSVGMSLLLLHSLWRQITGQMRADELLASDSTAGE</sequence>
<keyword evidence="7 9" id="KW-0472">Membrane</keyword>
<evidence type="ECO:0000256" key="7">
    <source>
        <dbReference type="ARBA" id="ARBA00023136"/>
    </source>
</evidence>
<comment type="subcellular location">
    <subcellularLocation>
        <location evidence="1 9">Cell inner membrane</location>
        <topology evidence="1 9">Multi-pass membrane protein</topology>
    </subcellularLocation>
</comment>
<feature type="transmembrane region" description="Helical" evidence="9">
    <location>
        <begin position="124"/>
        <end position="145"/>
    </location>
</feature>
<evidence type="ECO:0000256" key="9">
    <source>
        <dbReference type="RuleBase" id="RU369079"/>
    </source>
</evidence>
<feature type="transmembrane region" description="Helical" evidence="9">
    <location>
        <begin position="83"/>
        <end position="104"/>
    </location>
</feature>
<dbReference type="PANTHER" id="PTHR35011:SF2">
    <property type="entry name" value="2,3-DIKETO-L-GULONATE TRAP TRANSPORTER SMALL PERMEASE PROTEIN YIAM"/>
    <property type="match status" value="1"/>
</dbReference>
<keyword evidence="5 9" id="KW-0812">Transmembrane</keyword>
<reference evidence="11 12" key="1">
    <citation type="submission" date="2016-11" db="EMBL/GenBank/DDBJ databases">
        <authorList>
            <person name="Jaros S."/>
            <person name="Januszkiewicz K."/>
            <person name="Wedrychowicz H."/>
        </authorList>
    </citation>
    <scope>NUCLEOTIDE SEQUENCE [LARGE SCALE GENOMIC DNA]</scope>
    <source>
        <strain evidence="11 12">CGMCC 1.10190</strain>
    </source>
</reference>
<dbReference type="InterPro" id="IPR055348">
    <property type="entry name" value="DctQ"/>
</dbReference>
<dbReference type="AlphaFoldDB" id="A0A1M5UQ68"/>
<dbReference type="Pfam" id="PF04290">
    <property type="entry name" value="DctQ"/>
    <property type="match status" value="1"/>
</dbReference>
<dbReference type="GO" id="GO:0005886">
    <property type="term" value="C:plasma membrane"/>
    <property type="evidence" value="ECO:0007669"/>
    <property type="project" value="UniProtKB-SubCell"/>
</dbReference>
<dbReference type="PANTHER" id="PTHR35011">
    <property type="entry name" value="2,3-DIKETO-L-GULONATE TRAP TRANSPORTER SMALL PERMEASE PROTEIN YIAM"/>
    <property type="match status" value="1"/>
</dbReference>
<dbReference type="Proteomes" id="UP000184226">
    <property type="component" value="Unassembled WGS sequence"/>
</dbReference>
<feature type="transmembrane region" description="Helical" evidence="9">
    <location>
        <begin position="12"/>
        <end position="34"/>
    </location>
</feature>
<keyword evidence="3" id="KW-1003">Cell membrane</keyword>
<keyword evidence="2 9" id="KW-0813">Transport</keyword>
<evidence type="ECO:0000256" key="1">
    <source>
        <dbReference type="ARBA" id="ARBA00004429"/>
    </source>
</evidence>
<feature type="transmembrane region" description="Helical" evidence="9">
    <location>
        <begin position="46"/>
        <end position="62"/>
    </location>
</feature>
<name>A0A1M5UQ68_9BURK</name>
<feature type="domain" description="Tripartite ATP-independent periplasmic transporters DctQ component" evidence="10">
    <location>
        <begin position="20"/>
        <end position="149"/>
    </location>
</feature>
<evidence type="ECO:0000256" key="3">
    <source>
        <dbReference type="ARBA" id="ARBA00022475"/>
    </source>
</evidence>
<comment type="function">
    <text evidence="9">Part of the tripartite ATP-independent periplasmic (TRAP) transport system.</text>
</comment>
<protein>
    <recommendedName>
        <fullName evidence="9">TRAP transporter small permease protein</fullName>
    </recommendedName>
</protein>
<keyword evidence="4 9" id="KW-0997">Cell inner membrane</keyword>
<dbReference type="GO" id="GO:0022857">
    <property type="term" value="F:transmembrane transporter activity"/>
    <property type="evidence" value="ECO:0007669"/>
    <property type="project" value="UniProtKB-UniRule"/>
</dbReference>
<evidence type="ECO:0000256" key="2">
    <source>
        <dbReference type="ARBA" id="ARBA00022448"/>
    </source>
</evidence>
<evidence type="ECO:0000313" key="11">
    <source>
        <dbReference type="EMBL" id="SHH65099.1"/>
    </source>
</evidence>
<evidence type="ECO:0000313" key="12">
    <source>
        <dbReference type="Proteomes" id="UP000184226"/>
    </source>
</evidence>
<evidence type="ECO:0000256" key="8">
    <source>
        <dbReference type="ARBA" id="ARBA00038436"/>
    </source>
</evidence>
<keyword evidence="12" id="KW-1185">Reference proteome</keyword>
<evidence type="ECO:0000256" key="4">
    <source>
        <dbReference type="ARBA" id="ARBA00022519"/>
    </source>
</evidence>
<organism evidence="11 12">
    <name type="scientific">Pollutimonas bauzanensis</name>
    <dbReference type="NCBI Taxonomy" id="658167"/>
    <lineage>
        <taxon>Bacteria</taxon>
        <taxon>Pseudomonadati</taxon>
        <taxon>Pseudomonadota</taxon>
        <taxon>Betaproteobacteria</taxon>
        <taxon>Burkholderiales</taxon>
        <taxon>Alcaligenaceae</taxon>
        <taxon>Pollutimonas</taxon>
    </lineage>
</organism>
<dbReference type="InterPro" id="IPR007387">
    <property type="entry name" value="TRAP_DctQ"/>
</dbReference>
<comment type="subunit">
    <text evidence="9">The complex comprises the extracytoplasmic solute receptor protein and the two transmembrane proteins.</text>
</comment>
<dbReference type="OrthoDB" id="9791324at2"/>
<accession>A0A1M5UQ68</accession>
<evidence type="ECO:0000256" key="5">
    <source>
        <dbReference type="ARBA" id="ARBA00022692"/>
    </source>
</evidence>
<keyword evidence="6 9" id="KW-1133">Transmembrane helix</keyword>
<dbReference type="RefSeq" id="WP_073102766.1">
    <property type="nucleotide sequence ID" value="NZ_FQXE01000004.1"/>
</dbReference>
<dbReference type="STRING" id="658167.SAMN04488135_10471"/>
<dbReference type="EMBL" id="FQXE01000004">
    <property type="protein sequence ID" value="SHH65099.1"/>
    <property type="molecule type" value="Genomic_DNA"/>
</dbReference>
<dbReference type="GO" id="GO:0015740">
    <property type="term" value="P:C4-dicarboxylate transport"/>
    <property type="evidence" value="ECO:0007669"/>
    <property type="project" value="TreeGrafter"/>
</dbReference>
<evidence type="ECO:0000259" key="10">
    <source>
        <dbReference type="Pfam" id="PF04290"/>
    </source>
</evidence>